<comment type="subcellular location">
    <subcellularLocation>
        <location evidence="1">Cytoplasm</location>
        <location evidence="1">Cytoskeleton</location>
    </subcellularLocation>
</comment>
<dbReference type="InterPro" id="IPR032675">
    <property type="entry name" value="LRR_dom_sf"/>
</dbReference>
<dbReference type="PANTHER" id="PTHR24107">
    <property type="entry name" value="YNEIN REGULATORY COMPLEX SUBUNIT 5"/>
    <property type="match status" value="1"/>
</dbReference>
<evidence type="ECO:0000313" key="5">
    <source>
        <dbReference type="EMBL" id="RXM28189.1"/>
    </source>
</evidence>
<organism evidence="5 6">
    <name type="scientific">Acipenser ruthenus</name>
    <name type="common">Sterlet sturgeon</name>
    <dbReference type="NCBI Taxonomy" id="7906"/>
    <lineage>
        <taxon>Eukaryota</taxon>
        <taxon>Metazoa</taxon>
        <taxon>Chordata</taxon>
        <taxon>Craniata</taxon>
        <taxon>Vertebrata</taxon>
        <taxon>Euteleostomi</taxon>
        <taxon>Actinopterygii</taxon>
        <taxon>Chondrostei</taxon>
        <taxon>Acipenseriformes</taxon>
        <taxon>Acipenseridae</taxon>
        <taxon>Acipenser</taxon>
    </lineage>
</organism>
<keyword evidence="3" id="KW-0206">Cytoskeleton</keyword>
<dbReference type="EMBL" id="SCEB01215695">
    <property type="protein sequence ID" value="RXM28189.1"/>
    <property type="molecule type" value="Genomic_DNA"/>
</dbReference>
<dbReference type="Gene3D" id="3.80.10.10">
    <property type="entry name" value="Ribonuclease Inhibitor"/>
    <property type="match status" value="2"/>
</dbReference>
<dbReference type="GO" id="GO:0007018">
    <property type="term" value="P:microtubule-based movement"/>
    <property type="evidence" value="ECO:0007669"/>
    <property type="project" value="TreeGrafter"/>
</dbReference>
<feature type="region of interest" description="Disordered" evidence="4">
    <location>
        <begin position="176"/>
        <end position="197"/>
    </location>
</feature>
<evidence type="ECO:0000256" key="1">
    <source>
        <dbReference type="ARBA" id="ARBA00004245"/>
    </source>
</evidence>
<protein>
    <submittedName>
        <fullName evidence="5">T-complex-associated testis-expressed protein 1</fullName>
    </submittedName>
</protein>
<feature type="region of interest" description="Disordered" evidence="4">
    <location>
        <begin position="1"/>
        <end position="23"/>
    </location>
</feature>
<comment type="caution">
    <text evidence="5">The sequence shown here is derived from an EMBL/GenBank/DDBJ whole genome shotgun (WGS) entry which is preliminary data.</text>
</comment>
<reference evidence="5 6" key="1">
    <citation type="submission" date="2019-01" db="EMBL/GenBank/DDBJ databases">
        <title>Draft Genome and Complete Hox-Cluster Characterization of the Sterlet Sturgeon (Acipenser ruthenus).</title>
        <authorList>
            <person name="Wei Q."/>
        </authorList>
    </citation>
    <scope>NUCLEOTIDE SEQUENCE [LARGE SCALE GENOMIC DNA]</scope>
    <source>
        <strain evidence="5">WHYD16114868_AA</strain>
        <tissue evidence="5">Blood</tissue>
    </source>
</reference>
<dbReference type="SMART" id="SM00368">
    <property type="entry name" value="LRR_RI"/>
    <property type="match status" value="5"/>
</dbReference>
<keyword evidence="2" id="KW-0963">Cytoplasm</keyword>
<evidence type="ECO:0000256" key="3">
    <source>
        <dbReference type="ARBA" id="ARBA00023212"/>
    </source>
</evidence>
<dbReference type="GO" id="GO:0005856">
    <property type="term" value="C:cytoskeleton"/>
    <property type="evidence" value="ECO:0007669"/>
    <property type="project" value="UniProtKB-SubCell"/>
</dbReference>
<dbReference type="SUPFAM" id="SSF52047">
    <property type="entry name" value="RNI-like"/>
    <property type="match status" value="1"/>
</dbReference>
<dbReference type="PANTHER" id="PTHR24107:SF27">
    <property type="entry name" value="DYNEIN REGULATORY COMPLEX SUBUNIT 5"/>
    <property type="match status" value="1"/>
</dbReference>
<dbReference type="InterPro" id="IPR001611">
    <property type="entry name" value="Leu-rich_rpt"/>
</dbReference>
<gene>
    <name evidence="5" type="ORF">EOD39_9977</name>
</gene>
<dbReference type="CDD" id="cd00116">
    <property type="entry name" value="LRR_RI"/>
    <property type="match status" value="1"/>
</dbReference>
<evidence type="ECO:0000256" key="4">
    <source>
        <dbReference type="SAM" id="MobiDB-lite"/>
    </source>
</evidence>
<dbReference type="Pfam" id="PF13516">
    <property type="entry name" value="LRR_6"/>
    <property type="match status" value="3"/>
</dbReference>
<dbReference type="AlphaFoldDB" id="A0A444TZ75"/>
<name>A0A444TZ75_ACIRT</name>
<dbReference type="InterPro" id="IPR052410">
    <property type="entry name" value="DRC5"/>
</dbReference>
<evidence type="ECO:0000256" key="2">
    <source>
        <dbReference type="ARBA" id="ARBA00022490"/>
    </source>
</evidence>
<evidence type="ECO:0000313" key="6">
    <source>
        <dbReference type="Proteomes" id="UP000289886"/>
    </source>
</evidence>
<accession>A0A444TZ75</accession>
<sequence>MPNVIGNPDKGVFTPGRPPQIPEPVMRLNPASDPRKMRRIIAEDPEWSLAIIPLLKDLCLQHIVKNFENNPILNELLPSHKAKVLEKLSTKLPLKVTANLISHEGYWNRCCTERWGVCDVACYGNSWKRMFFERHLEKIIELFIPEVTDIKTVLDVVPLCKNYVKKLNISQLLPPVKEPQMNEDDNASDTASDPGHEGPSIDHFDFWTLLDKLTHLEELHLVYGVSGCGMNFEWNLFEFTYRDCQSLAKALKSCKTLKVFRIHQSKVDDEKVRLLINSLLDHPFLTVLDLSHNLIGDRGARAIGKLINERKMKSITVYDNKIRAHGAQAIAYALTKNITLTSLNLRLNQIGDEGGQAIAHALLKNATLTNIHMGSNELTEPTATVLSQVLVQNKTLRNINLSCNRLGLDGGKQIQEGMSYNTTVVEFDVRLTEIGQESEYSISQILQNNQEKARKKLITESGVKK</sequence>
<keyword evidence="6" id="KW-1185">Reference proteome</keyword>
<dbReference type="Proteomes" id="UP000289886">
    <property type="component" value="Unassembled WGS sequence"/>
</dbReference>
<dbReference type="OrthoDB" id="341587at2759"/>
<proteinExistence type="predicted"/>